<feature type="transmembrane region" description="Helical" evidence="9">
    <location>
        <begin position="66"/>
        <end position="92"/>
    </location>
</feature>
<evidence type="ECO:0000256" key="6">
    <source>
        <dbReference type="ARBA" id="ARBA00023032"/>
    </source>
</evidence>
<keyword evidence="7 9" id="KW-0472">Membrane</keyword>
<gene>
    <name evidence="11" type="primary">cysW</name>
    <name evidence="11" type="ORF">KIP89_09790</name>
</gene>
<sequence length="299" mass="31424">MALQPSSGGPRRIRVGDGPLARTLLIGTVLLVTALVLVAPLIAIFAEAFRQGIGAYAASFADPDTRYAIGLTVFTALIVVPINVAFGIAAAWCIAKFRFTGRNLLVALVELPFSISPIIAGVAYLFVYGAQGLLGPWLEAHDIKIMFAVPAIILASLFVTAPFVARELIPLMIAQGSEEEEAAVTLGAGGWRILRLVTLPNVRFALLYGAALCNARVMGEFGAVSVVAGNIRGQTNTLPLQIELLYQDNNAIAAFAIATILTAVALVTLVAKAIIERLDARRAALTGEPTVKVAAKAGH</sequence>
<name>A0ABS5R6W1_9HYPH</name>
<evidence type="ECO:0000256" key="5">
    <source>
        <dbReference type="ARBA" id="ARBA00022989"/>
    </source>
</evidence>
<dbReference type="InterPro" id="IPR011866">
    <property type="entry name" value="CysW_permease"/>
</dbReference>
<keyword evidence="4 9" id="KW-0812">Transmembrane</keyword>
<evidence type="ECO:0000256" key="9">
    <source>
        <dbReference type="SAM" id="Phobius"/>
    </source>
</evidence>
<dbReference type="Gene3D" id="1.10.3720.10">
    <property type="entry name" value="MetI-like"/>
    <property type="match status" value="1"/>
</dbReference>
<dbReference type="Pfam" id="PF00528">
    <property type="entry name" value="BPD_transp_1"/>
    <property type="match status" value="1"/>
</dbReference>
<keyword evidence="5 9" id="KW-1133">Transmembrane helix</keyword>
<comment type="subcellular location">
    <subcellularLocation>
        <location evidence="1">Cell membrane</location>
        <topology evidence="1">Multi-pass membrane protein</topology>
    </subcellularLocation>
</comment>
<dbReference type="RefSeq" id="WP_213755172.1">
    <property type="nucleotide sequence ID" value="NZ_JAHCQH010000015.1"/>
</dbReference>
<dbReference type="SUPFAM" id="SSF161098">
    <property type="entry name" value="MetI-like"/>
    <property type="match status" value="1"/>
</dbReference>
<feature type="transmembrane region" description="Helical" evidence="9">
    <location>
        <begin position="20"/>
        <end position="46"/>
    </location>
</feature>
<evidence type="ECO:0000313" key="12">
    <source>
        <dbReference type="Proteomes" id="UP001166585"/>
    </source>
</evidence>
<feature type="transmembrane region" description="Helical" evidence="9">
    <location>
        <begin position="104"/>
        <end position="127"/>
    </location>
</feature>
<feature type="transmembrane region" description="Helical" evidence="9">
    <location>
        <begin position="251"/>
        <end position="275"/>
    </location>
</feature>
<feature type="transmembrane region" description="Helical" evidence="9">
    <location>
        <begin position="147"/>
        <end position="165"/>
    </location>
</feature>
<dbReference type="PANTHER" id="PTHR30406:SF1">
    <property type="entry name" value="SULFATE TRANSPORT SYSTEM PERMEASE PROTEIN CYSW"/>
    <property type="match status" value="1"/>
</dbReference>
<evidence type="ECO:0000256" key="1">
    <source>
        <dbReference type="ARBA" id="ARBA00004651"/>
    </source>
</evidence>
<dbReference type="InterPro" id="IPR000515">
    <property type="entry name" value="MetI-like"/>
</dbReference>
<evidence type="ECO:0000256" key="8">
    <source>
        <dbReference type="ARBA" id="ARBA00025323"/>
    </source>
</evidence>
<evidence type="ECO:0000256" key="2">
    <source>
        <dbReference type="ARBA" id="ARBA00011779"/>
    </source>
</evidence>
<evidence type="ECO:0000259" key="10">
    <source>
        <dbReference type="PROSITE" id="PS50928"/>
    </source>
</evidence>
<comment type="subunit">
    <text evidence="2">The complex is composed of two ATP-binding proteins (CysA), two transmembrane proteins (CysT and CysW) and a solute-binding protein (CysP).</text>
</comment>
<dbReference type="Proteomes" id="UP001166585">
    <property type="component" value="Unassembled WGS sequence"/>
</dbReference>
<dbReference type="PROSITE" id="PS50928">
    <property type="entry name" value="ABC_TM1"/>
    <property type="match status" value="1"/>
</dbReference>
<dbReference type="InterPro" id="IPR035906">
    <property type="entry name" value="MetI-like_sf"/>
</dbReference>
<dbReference type="PANTHER" id="PTHR30406">
    <property type="entry name" value="SULFATE TRANSPORT SYSTEM PERMEASE PROTEIN"/>
    <property type="match status" value="1"/>
</dbReference>
<keyword evidence="3" id="KW-0813">Transport</keyword>
<keyword evidence="12" id="KW-1185">Reference proteome</keyword>
<keyword evidence="6" id="KW-0764">Sulfate transport</keyword>
<comment type="function">
    <text evidence="8">Part of the ABC transporter complex CysAWTP (TC 3.A.1.6.1) involved in sulfate/thiosulfate import. Probably responsible for the translocation of the substrate across the membrane.</text>
</comment>
<evidence type="ECO:0000313" key="11">
    <source>
        <dbReference type="EMBL" id="MBS9477399.1"/>
    </source>
</evidence>
<dbReference type="NCBIfam" id="TIGR02140">
    <property type="entry name" value="permease_CysW"/>
    <property type="match status" value="1"/>
</dbReference>
<feature type="domain" description="ABC transmembrane type-1" evidence="10">
    <location>
        <begin position="69"/>
        <end position="270"/>
    </location>
</feature>
<protein>
    <submittedName>
        <fullName evidence="11">Sulfate ABC transporter permease subunit CysW</fullName>
    </submittedName>
</protein>
<organism evidence="11 12">
    <name type="scientific">Ancylobacter radicis</name>
    <dbReference type="NCBI Taxonomy" id="2836179"/>
    <lineage>
        <taxon>Bacteria</taxon>
        <taxon>Pseudomonadati</taxon>
        <taxon>Pseudomonadota</taxon>
        <taxon>Alphaproteobacteria</taxon>
        <taxon>Hyphomicrobiales</taxon>
        <taxon>Xanthobacteraceae</taxon>
        <taxon>Ancylobacter</taxon>
    </lineage>
</organism>
<evidence type="ECO:0000256" key="3">
    <source>
        <dbReference type="ARBA" id="ARBA00022448"/>
    </source>
</evidence>
<dbReference type="CDD" id="cd06261">
    <property type="entry name" value="TM_PBP2"/>
    <property type="match status" value="1"/>
</dbReference>
<evidence type="ECO:0000256" key="7">
    <source>
        <dbReference type="ARBA" id="ARBA00023136"/>
    </source>
</evidence>
<evidence type="ECO:0000256" key="4">
    <source>
        <dbReference type="ARBA" id="ARBA00022692"/>
    </source>
</evidence>
<dbReference type="EMBL" id="JAHCQH010000015">
    <property type="protein sequence ID" value="MBS9477399.1"/>
    <property type="molecule type" value="Genomic_DNA"/>
</dbReference>
<dbReference type="InterPro" id="IPR005667">
    <property type="entry name" value="Sulph_transpt2"/>
</dbReference>
<dbReference type="NCBIfam" id="TIGR00969">
    <property type="entry name" value="3a0106s02"/>
    <property type="match status" value="1"/>
</dbReference>
<comment type="caution">
    <text evidence="11">The sequence shown here is derived from an EMBL/GenBank/DDBJ whole genome shotgun (WGS) entry which is preliminary data.</text>
</comment>
<accession>A0ABS5R6W1</accession>
<reference evidence="11" key="1">
    <citation type="submission" date="2021-05" db="EMBL/GenBank/DDBJ databases">
        <authorList>
            <person name="Sun Q."/>
            <person name="Inoue M."/>
        </authorList>
    </citation>
    <scope>NUCLEOTIDE SEQUENCE</scope>
    <source>
        <strain evidence="11">VKM B-3255</strain>
    </source>
</reference>
<proteinExistence type="predicted"/>